<keyword evidence="8" id="KW-1185">Reference proteome</keyword>
<keyword evidence="4 6" id="KW-0472">Membrane</keyword>
<evidence type="ECO:0000256" key="2">
    <source>
        <dbReference type="ARBA" id="ARBA00022692"/>
    </source>
</evidence>
<proteinExistence type="predicted"/>
<comment type="subcellular location">
    <subcellularLocation>
        <location evidence="1">Membrane</location>
        <topology evidence="1">Multi-pass membrane protein</topology>
    </subcellularLocation>
</comment>
<organism evidence="7 8">
    <name type="scientific">Miscanthus lutarioriparius</name>
    <dbReference type="NCBI Taxonomy" id="422564"/>
    <lineage>
        <taxon>Eukaryota</taxon>
        <taxon>Viridiplantae</taxon>
        <taxon>Streptophyta</taxon>
        <taxon>Embryophyta</taxon>
        <taxon>Tracheophyta</taxon>
        <taxon>Spermatophyta</taxon>
        <taxon>Magnoliopsida</taxon>
        <taxon>Liliopsida</taxon>
        <taxon>Poales</taxon>
        <taxon>Poaceae</taxon>
        <taxon>PACMAD clade</taxon>
        <taxon>Panicoideae</taxon>
        <taxon>Andropogonodae</taxon>
        <taxon>Andropogoneae</taxon>
        <taxon>Saccharinae</taxon>
        <taxon>Miscanthus</taxon>
    </lineage>
</organism>
<dbReference type="OrthoDB" id="5348404at2759"/>
<feature type="transmembrane region" description="Helical" evidence="6">
    <location>
        <begin position="245"/>
        <end position="265"/>
    </location>
</feature>
<reference evidence="7" key="1">
    <citation type="submission" date="2020-10" db="EMBL/GenBank/DDBJ databases">
        <authorList>
            <person name="Han B."/>
            <person name="Lu T."/>
            <person name="Zhao Q."/>
            <person name="Huang X."/>
            <person name="Zhao Y."/>
        </authorList>
    </citation>
    <scope>NUCLEOTIDE SEQUENCE</scope>
</reference>
<evidence type="ECO:0000256" key="5">
    <source>
        <dbReference type="SAM" id="MobiDB-lite"/>
    </source>
</evidence>
<evidence type="ECO:0000313" key="7">
    <source>
        <dbReference type="EMBL" id="CAD6338210.1"/>
    </source>
</evidence>
<dbReference type="PANTHER" id="PTHR23423">
    <property type="entry name" value="ORGANIC SOLUTE TRANSPORTER-RELATED"/>
    <property type="match status" value="1"/>
</dbReference>
<name>A0A811SBR3_9POAL</name>
<feature type="transmembrane region" description="Helical" evidence="6">
    <location>
        <begin position="20"/>
        <end position="42"/>
    </location>
</feature>
<dbReference type="SMART" id="SM01417">
    <property type="entry name" value="Solute_trans_a"/>
    <property type="match status" value="1"/>
</dbReference>
<feature type="compositionally biased region" description="Low complexity" evidence="5">
    <location>
        <begin position="453"/>
        <end position="462"/>
    </location>
</feature>
<feature type="region of interest" description="Disordered" evidence="5">
    <location>
        <begin position="431"/>
        <end position="482"/>
    </location>
</feature>
<evidence type="ECO:0000256" key="4">
    <source>
        <dbReference type="ARBA" id="ARBA00023136"/>
    </source>
</evidence>
<evidence type="ECO:0000256" key="3">
    <source>
        <dbReference type="ARBA" id="ARBA00022989"/>
    </source>
</evidence>
<evidence type="ECO:0008006" key="9">
    <source>
        <dbReference type="Google" id="ProtNLM"/>
    </source>
</evidence>
<gene>
    <name evidence="7" type="ORF">NCGR_LOCUS62308</name>
</gene>
<dbReference type="InterPro" id="IPR005178">
    <property type="entry name" value="Ostalpha/TMEM184C"/>
</dbReference>
<comment type="caution">
    <text evidence="7">The sequence shown here is derived from an EMBL/GenBank/DDBJ whole genome shotgun (WGS) entry which is preliminary data.</text>
</comment>
<dbReference type="Proteomes" id="UP000604825">
    <property type="component" value="Unassembled WGS sequence"/>
</dbReference>
<dbReference type="GO" id="GO:0016020">
    <property type="term" value="C:membrane"/>
    <property type="evidence" value="ECO:0007669"/>
    <property type="project" value="UniProtKB-SubCell"/>
</dbReference>
<accession>A0A811SBR3</accession>
<feature type="compositionally biased region" description="Basic residues" evidence="5">
    <location>
        <begin position="443"/>
        <end position="452"/>
    </location>
</feature>
<evidence type="ECO:0000256" key="1">
    <source>
        <dbReference type="ARBA" id="ARBA00004141"/>
    </source>
</evidence>
<feature type="transmembrane region" description="Helical" evidence="6">
    <location>
        <begin position="277"/>
        <end position="299"/>
    </location>
</feature>
<dbReference type="Pfam" id="PF03619">
    <property type="entry name" value="Solute_trans_a"/>
    <property type="match status" value="1"/>
</dbReference>
<sequence>MAMELAKQLLTVLGSYTPPLWATIIAGVFVIISFSLSLYLLFNHLSAYKNPEEQKFLVGVILMVPCYAVESYFSLVYPSISVDIEIMRDGYEAFAMYCFGRYLVACLGGEDRTIEFLNREGGSGSAAPLLGQASEQRYVNHPFPMNYILKPWPLGEWFYLLIKFGLVQYMIIKSICAILAVILEAFGVYCEGEFKLNCTLTQLWFSISVSHGPYTVSFSSIIYAVIKDELAHIKPLAKFLTFKSIVFLTWWQGIAIALLFNWGLLRGPIAQELQFKSSIQDFIICIEMGVAAVVHLYVFPAKPYELIGDRFVGDVSVLGDYASVHCPLDPDEVKDSERPTKFRLPQPDDRVRCSTAIKESVRDVVLGGGEYIVNDLKFTVNHAVEPINEKLHMISENIKKREKGKKKTNDDSCISSPTSLTRVISGIDDPLLNGSLSDNSGPKKARRQRRKSGYASAESGGESSDHGLGGFEIRGNRWITRE</sequence>
<protein>
    <recommendedName>
        <fullName evidence="9">LAZ1</fullName>
    </recommendedName>
</protein>
<feature type="transmembrane region" description="Helical" evidence="6">
    <location>
        <begin position="203"/>
        <end position="225"/>
    </location>
</feature>
<dbReference type="AlphaFoldDB" id="A0A811SBR3"/>
<keyword evidence="2 6" id="KW-0812">Transmembrane</keyword>
<feature type="transmembrane region" description="Helical" evidence="6">
    <location>
        <begin position="157"/>
        <end position="183"/>
    </location>
</feature>
<dbReference type="EMBL" id="CAJGYO010000019">
    <property type="protein sequence ID" value="CAD6338210.1"/>
    <property type="molecule type" value="Genomic_DNA"/>
</dbReference>
<evidence type="ECO:0000313" key="8">
    <source>
        <dbReference type="Proteomes" id="UP000604825"/>
    </source>
</evidence>
<keyword evidence="3 6" id="KW-1133">Transmembrane helix</keyword>
<evidence type="ECO:0000256" key="6">
    <source>
        <dbReference type="SAM" id="Phobius"/>
    </source>
</evidence>